<evidence type="ECO:0000256" key="2">
    <source>
        <dbReference type="ARBA" id="ARBA00022763"/>
    </source>
</evidence>
<dbReference type="PRINTS" id="PR00726">
    <property type="entry name" value="LEXASERPTASE"/>
</dbReference>
<dbReference type="InterPro" id="IPR006197">
    <property type="entry name" value="Peptidase_S24_LexA"/>
</dbReference>
<evidence type="ECO:0000256" key="5">
    <source>
        <dbReference type="ARBA" id="ARBA00023204"/>
    </source>
</evidence>
<evidence type="ECO:0000256" key="7">
    <source>
        <dbReference type="RuleBase" id="RU003991"/>
    </source>
</evidence>
<dbReference type="PANTHER" id="PTHR33516:SF2">
    <property type="entry name" value="LEXA REPRESSOR-RELATED"/>
    <property type="match status" value="1"/>
</dbReference>
<keyword evidence="5" id="KW-0234">DNA repair</keyword>
<evidence type="ECO:0000313" key="10">
    <source>
        <dbReference type="Proteomes" id="UP001057877"/>
    </source>
</evidence>
<keyword evidence="3 7" id="KW-0378">Hydrolase</keyword>
<sequence length="110" mass="12441">MAKQDIIGYEYVSQSDVQDGEYFYLIVKGDSMIEDGIIEGSRVLVRKQGFIENGKIGVVLCDDEEATLKRVFYDGDNIILVAANKLVRPKTYRLDEIQIQGQVKSYTVDV</sequence>
<dbReference type="Proteomes" id="UP001057877">
    <property type="component" value="Chromosome"/>
</dbReference>
<name>A0ABY5SJE5_9BACL</name>
<dbReference type="InterPro" id="IPR036286">
    <property type="entry name" value="LexA/Signal_pep-like_sf"/>
</dbReference>
<protein>
    <recommendedName>
        <fullName evidence="8">Peptidase S24/S26A/S26B/S26C domain-containing protein</fullName>
    </recommendedName>
</protein>
<comment type="similarity">
    <text evidence="1 7">Belongs to the peptidase S24 family.</text>
</comment>
<dbReference type="PANTHER" id="PTHR33516">
    <property type="entry name" value="LEXA REPRESSOR"/>
    <property type="match status" value="1"/>
</dbReference>
<gene>
    <name evidence="9" type="ORF">L1F29_04835</name>
</gene>
<dbReference type="SUPFAM" id="SSF51306">
    <property type="entry name" value="LexA/Signal peptidase"/>
    <property type="match status" value="1"/>
</dbReference>
<proteinExistence type="inferred from homology"/>
<dbReference type="Gene3D" id="2.10.109.10">
    <property type="entry name" value="Umud Fragment, subunit A"/>
    <property type="match status" value="1"/>
</dbReference>
<evidence type="ECO:0000256" key="6">
    <source>
        <dbReference type="ARBA" id="ARBA00023236"/>
    </source>
</evidence>
<feature type="domain" description="Peptidase S24/S26A/S26B/S26C" evidence="8">
    <location>
        <begin position="3"/>
        <end position="103"/>
    </location>
</feature>
<keyword evidence="2" id="KW-0227">DNA damage</keyword>
<reference evidence="9" key="1">
    <citation type="submission" date="2022-01" db="EMBL/GenBank/DDBJ databases">
        <title>Paenibacillus spongiae sp. nov., isolated from marine sponge.</title>
        <authorList>
            <person name="Li Z."/>
            <person name="Zhang M."/>
        </authorList>
    </citation>
    <scope>NUCLEOTIDE SEQUENCE</scope>
    <source>
        <strain evidence="9">PHS-Z3</strain>
    </source>
</reference>
<evidence type="ECO:0000256" key="4">
    <source>
        <dbReference type="ARBA" id="ARBA00022813"/>
    </source>
</evidence>
<dbReference type="InterPro" id="IPR015927">
    <property type="entry name" value="Peptidase_S24_S26A/B/C"/>
</dbReference>
<dbReference type="InterPro" id="IPR050077">
    <property type="entry name" value="LexA_repressor"/>
</dbReference>
<dbReference type="CDD" id="cd06529">
    <property type="entry name" value="S24_LexA-like"/>
    <property type="match status" value="1"/>
</dbReference>
<accession>A0ABY5SJE5</accession>
<organism evidence="9 10">
    <name type="scientific">Paenibacillus spongiae</name>
    <dbReference type="NCBI Taxonomy" id="2909671"/>
    <lineage>
        <taxon>Bacteria</taxon>
        <taxon>Bacillati</taxon>
        <taxon>Bacillota</taxon>
        <taxon>Bacilli</taxon>
        <taxon>Bacillales</taxon>
        <taxon>Paenibacillaceae</taxon>
        <taxon>Paenibacillus</taxon>
    </lineage>
</organism>
<evidence type="ECO:0000256" key="1">
    <source>
        <dbReference type="ARBA" id="ARBA00007484"/>
    </source>
</evidence>
<keyword evidence="6" id="KW-0742">SOS response</keyword>
<evidence type="ECO:0000259" key="8">
    <source>
        <dbReference type="Pfam" id="PF00717"/>
    </source>
</evidence>
<evidence type="ECO:0000313" key="9">
    <source>
        <dbReference type="EMBL" id="UVI33560.1"/>
    </source>
</evidence>
<keyword evidence="10" id="KW-1185">Reference proteome</keyword>
<keyword evidence="4 7" id="KW-0068">Autocatalytic cleavage</keyword>
<evidence type="ECO:0000256" key="3">
    <source>
        <dbReference type="ARBA" id="ARBA00022801"/>
    </source>
</evidence>
<dbReference type="EMBL" id="CP091430">
    <property type="protein sequence ID" value="UVI33560.1"/>
    <property type="molecule type" value="Genomic_DNA"/>
</dbReference>
<dbReference type="InterPro" id="IPR039418">
    <property type="entry name" value="LexA-like"/>
</dbReference>
<dbReference type="Pfam" id="PF00717">
    <property type="entry name" value="Peptidase_S24"/>
    <property type="match status" value="1"/>
</dbReference>